<protein>
    <submittedName>
        <fullName evidence="8">Uncharacterized protein</fullName>
    </submittedName>
</protein>
<dbReference type="Proteomes" id="UP000825729">
    <property type="component" value="Unassembled WGS sequence"/>
</dbReference>
<keyword evidence="7" id="KW-0732">Signal</keyword>
<dbReference type="PANTHER" id="PTHR11240">
    <property type="entry name" value="RIBONUCLEASE T2"/>
    <property type="match status" value="1"/>
</dbReference>
<keyword evidence="4" id="KW-0378">Hydrolase</keyword>
<evidence type="ECO:0000313" key="9">
    <source>
        <dbReference type="Proteomes" id="UP000825729"/>
    </source>
</evidence>
<name>A0AAV7DXK7_ARIFI</name>
<proteinExistence type="inferred from homology"/>
<dbReference type="GO" id="GO:0016787">
    <property type="term" value="F:hydrolase activity"/>
    <property type="evidence" value="ECO:0007669"/>
    <property type="project" value="UniProtKB-KW"/>
</dbReference>
<dbReference type="AlphaFoldDB" id="A0AAV7DXK7"/>
<dbReference type="Gene3D" id="3.90.730.10">
    <property type="entry name" value="Ribonuclease T2-like"/>
    <property type="match status" value="1"/>
</dbReference>
<dbReference type="PANTHER" id="PTHR11240:SF75">
    <property type="entry name" value="RIBONUCLEASE 3"/>
    <property type="match status" value="1"/>
</dbReference>
<dbReference type="SUPFAM" id="SSF55895">
    <property type="entry name" value="Ribonuclease Rh-like"/>
    <property type="match status" value="1"/>
</dbReference>
<keyword evidence="9" id="KW-1185">Reference proteome</keyword>
<keyword evidence="5" id="KW-0456">Lyase</keyword>
<keyword evidence="2" id="KW-0540">Nuclease</keyword>
<dbReference type="GO" id="GO:0005576">
    <property type="term" value="C:extracellular region"/>
    <property type="evidence" value="ECO:0007669"/>
    <property type="project" value="TreeGrafter"/>
</dbReference>
<evidence type="ECO:0000256" key="4">
    <source>
        <dbReference type="ARBA" id="ARBA00022801"/>
    </source>
</evidence>
<evidence type="ECO:0000313" key="8">
    <source>
        <dbReference type="EMBL" id="KAG9439713.1"/>
    </source>
</evidence>
<dbReference type="InterPro" id="IPR036430">
    <property type="entry name" value="RNase_T2-like_sf"/>
</dbReference>
<evidence type="ECO:0000256" key="7">
    <source>
        <dbReference type="SAM" id="SignalP"/>
    </source>
</evidence>
<feature type="chain" id="PRO_5043922112" evidence="7">
    <location>
        <begin position="26"/>
        <end position="246"/>
    </location>
</feature>
<dbReference type="Pfam" id="PF00445">
    <property type="entry name" value="Ribonuclease_T2"/>
    <property type="match status" value="1"/>
</dbReference>
<evidence type="ECO:0000256" key="5">
    <source>
        <dbReference type="ARBA" id="ARBA00023239"/>
    </source>
</evidence>
<accession>A0AAV7DXK7</accession>
<dbReference type="GO" id="GO:0033897">
    <property type="term" value="F:ribonuclease T2 activity"/>
    <property type="evidence" value="ECO:0007669"/>
    <property type="project" value="InterPro"/>
</dbReference>
<comment type="similarity">
    <text evidence="1 6">Belongs to the RNase T2 family.</text>
</comment>
<sequence>MAPNRLAVASAALLAFLSLCSSSLAQDQYFLYLRWPGGLCSKGDCCFHSTYPRQNDFVVHYLARSFTGTFPQCNPNPFYAAALQNFIQDMYKYWPSLNCPAATGIKEWGDSWNDNGKCSGIDQPLYFQRAINLTKSANLLDKLATKGILPSKYNTYRLVDVMNAINEGLGANTAVISCASNSSSILRNVRLCIDPTASFPADCIDKPPNRCAERVKLLPLAYNTLQQAAEDQEQENPIQMVTSPDM</sequence>
<comment type="caution">
    <text evidence="8">The sequence shown here is derived from an EMBL/GenBank/DDBJ whole genome shotgun (WGS) entry which is preliminary data.</text>
</comment>
<organism evidence="8 9">
    <name type="scientific">Aristolochia fimbriata</name>
    <name type="common">White veined hardy Dutchman's pipe vine</name>
    <dbReference type="NCBI Taxonomy" id="158543"/>
    <lineage>
        <taxon>Eukaryota</taxon>
        <taxon>Viridiplantae</taxon>
        <taxon>Streptophyta</taxon>
        <taxon>Embryophyta</taxon>
        <taxon>Tracheophyta</taxon>
        <taxon>Spermatophyta</taxon>
        <taxon>Magnoliopsida</taxon>
        <taxon>Magnoliidae</taxon>
        <taxon>Piperales</taxon>
        <taxon>Aristolochiaceae</taxon>
        <taxon>Aristolochia</taxon>
    </lineage>
</organism>
<evidence type="ECO:0000256" key="1">
    <source>
        <dbReference type="ARBA" id="ARBA00007469"/>
    </source>
</evidence>
<feature type="signal peptide" evidence="7">
    <location>
        <begin position="1"/>
        <end position="25"/>
    </location>
</feature>
<reference evidence="8 9" key="1">
    <citation type="submission" date="2021-07" db="EMBL/GenBank/DDBJ databases">
        <title>The Aristolochia fimbriata genome: insights into angiosperm evolution, floral development and chemical biosynthesis.</title>
        <authorList>
            <person name="Jiao Y."/>
        </authorList>
    </citation>
    <scope>NUCLEOTIDE SEQUENCE [LARGE SCALE GENOMIC DNA]</scope>
    <source>
        <strain evidence="8">IBCAS-2021</strain>
        <tissue evidence="8">Leaf</tissue>
    </source>
</reference>
<evidence type="ECO:0000256" key="2">
    <source>
        <dbReference type="ARBA" id="ARBA00022722"/>
    </source>
</evidence>
<dbReference type="EMBL" id="JAINDJ010000008">
    <property type="protein sequence ID" value="KAG9439713.1"/>
    <property type="molecule type" value="Genomic_DNA"/>
</dbReference>
<evidence type="ECO:0000256" key="3">
    <source>
        <dbReference type="ARBA" id="ARBA00022759"/>
    </source>
</evidence>
<dbReference type="GO" id="GO:0006401">
    <property type="term" value="P:RNA catabolic process"/>
    <property type="evidence" value="ECO:0007669"/>
    <property type="project" value="TreeGrafter"/>
</dbReference>
<keyword evidence="3" id="KW-0255">Endonuclease</keyword>
<gene>
    <name evidence="8" type="ORF">H6P81_019878</name>
</gene>
<dbReference type="InterPro" id="IPR001568">
    <property type="entry name" value="RNase_T2-like"/>
</dbReference>
<dbReference type="GO" id="GO:0003723">
    <property type="term" value="F:RNA binding"/>
    <property type="evidence" value="ECO:0007669"/>
    <property type="project" value="InterPro"/>
</dbReference>
<evidence type="ECO:0000256" key="6">
    <source>
        <dbReference type="RuleBase" id="RU004328"/>
    </source>
</evidence>